<feature type="region of interest" description="Disordered" evidence="1">
    <location>
        <begin position="78"/>
        <end position="133"/>
    </location>
</feature>
<evidence type="ECO:0000313" key="3">
    <source>
        <dbReference type="Proteomes" id="UP000310121"/>
    </source>
</evidence>
<protein>
    <recommendedName>
        <fullName evidence="4">Glucose-repressible protein</fullName>
    </recommendedName>
</protein>
<name>A0A4S9UHG7_AURPU</name>
<accession>A0A4S9UHG7</accession>
<dbReference type="PANTHER" id="PTHR38789">
    <property type="entry name" value="REPRESSIBLE PROTEIN GRG1, PUTATIVE (AFU_ORTHOLOGUE AFUA_5G14210)-RELATED"/>
    <property type="match status" value="1"/>
</dbReference>
<evidence type="ECO:0000256" key="1">
    <source>
        <dbReference type="SAM" id="MobiDB-lite"/>
    </source>
</evidence>
<dbReference type="Proteomes" id="UP000310121">
    <property type="component" value="Unassembled WGS sequence"/>
</dbReference>
<organism evidence="2 3">
    <name type="scientific">Aureobasidium pullulans</name>
    <name type="common">Black yeast</name>
    <name type="synonym">Pullularia pullulans</name>
    <dbReference type="NCBI Taxonomy" id="5580"/>
    <lineage>
        <taxon>Eukaryota</taxon>
        <taxon>Fungi</taxon>
        <taxon>Dikarya</taxon>
        <taxon>Ascomycota</taxon>
        <taxon>Pezizomycotina</taxon>
        <taxon>Dothideomycetes</taxon>
        <taxon>Dothideomycetidae</taxon>
        <taxon>Dothideales</taxon>
        <taxon>Saccotheciaceae</taxon>
        <taxon>Aureobasidium</taxon>
    </lineage>
</organism>
<evidence type="ECO:0008006" key="4">
    <source>
        <dbReference type="Google" id="ProtNLM"/>
    </source>
</evidence>
<comment type="caution">
    <text evidence="2">The sequence shown here is derived from an EMBL/GenBank/DDBJ whole genome shotgun (WGS) entry which is preliminary data.</text>
</comment>
<sequence length="133" mass="13995">MTIAWTGVEWESEAPLTTILRFFFINKHPNNSLFKPNNQPNPHIKMSAPNANAPNEGIVGQIGNSLNNAAQYVSETVQGAGATASKEANKEKAKGNSADDSISGRVSGAMGAASDKVDEKKHEGSASANKNSI</sequence>
<dbReference type="InterPro" id="IPR020100">
    <property type="entry name" value="Glc-repressible_Grg1"/>
</dbReference>
<dbReference type="EMBL" id="QZBN01000753">
    <property type="protein sequence ID" value="THZ37067.1"/>
    <property type="molecule type" value="Genomic_DNA"/>
</dbReference>
<feature type="compositionally biased region" description="Basic and acidic residues" evidence="1">
    <location>
        <begin position="115"/>
        <end position="124"/>
    </location>
</feature>
<reference evidence="2 3" key="1">
    <citation type="submission" date="2018-10" db="EMBL/GenBank/DDBJ databases">
        <title>Fifty Aureobasidium pullulans genomes reveal a recombining polyextremotolerant generalist.</title>
        <authorList>
            <person name="Gostincar C."/>
            <person name="Turk M."/>
            <person name="Zajc J."/>
            <person name="Gunde-Cimerman N."/>
        </authorList>
    </citation>
    <scope>NUCLEOTIDE SEQUENCE [LARGE SCALE GENOMIC DNA]</scope>
    <source>
        <strain evidence="2 3">EXF-3844</strain>
    </source>
</reference>
<dbReference type="PANTHER" id="PTHR38789:SF1">
    <property type="entry name" value="GLUCOSE-REPRESSIBLE GENE PROTEIN-RELATED"/>
    <property type="match status" value="1"/>
</dbReference>
<evidence type="ECO:0000313" key="2">
    <source>
        <dbReference type="EMBL" id="THZ37067.1"/>
    </source>
</evidence>
<gene>
    <name evidence="2" type="ORF">D6C90_06822</name>
</gene>
<proteinExistence type="predicted"/>
<feature type="region of interest" description="Disordered" evidence="1">
    <location>
        <begin position="33"/>
        <end position="59"/>
    </location>
</feature>
<dbReference type="Pfam" id="PF11034">
    <property type="entry name" value="Grg1"/>
    <property type="match status" value="1"/>
</dbReference>
<dbReference type="AlphaFoldDB" id="A0A4S9UHG7"/>